<gene>
    <name evidence="1" type="ORF">AFUS01_LOCUS9535</name>
</gene>
<dbReference type="PANTHER" id="PTHR47331">
    <property type="entry name" value="PHD-TYPE DOMAIN-CONTAINING PROTEIN"/>
    <property type="match status" value="1"/>
</dbReference>
<feature type="non-terminal residue" evidence="1">
    <location>
        <position position="461"/>
    </location>
</feature>
<dbReference type="EMBL" id="CAJVCH010068856">
    <property type="protein sequence ID" value="CAG7720249.1"/>
    <property type="molecule type" value="Genomic_DNA"/>
</dbReference>
<protein>
    <submittedName>
        <fullName evidence="1">Uncharacterized protein</fullName>
    </submittedName>
</protein>
<proteinExistence type="predicted"/>
<evidence type="ECO:0000313" key="1">
    <source>
        <dbReference type="EMBL" id="CAG7720249.1"/>
    </source>
</evidence>
<name>A0A8J2K548_9HEXA</name>
<evidence type="ECO:0000313" key="2">
    <source>
        <dbReference type="Proteomes" id="UP000708208"/>
    </source>
</evidence>
<reference evidence="1" key="1">
    <citation type="submission" date="2021-06" db="EMBL/GenBank/DDBJ databases">
        <authorList>
            <person name="Hodson N. C."/>
            <person name="Mongue J. A."/>
            <person name="Jaron S. K."/>
        </authorList>
    </citation>
    <scope>NUCLEOTIDE SEQUENCE</scope>
</reference>
<keyword evidence="2" id="KW-1185">Reference proteome</keyword>
<comment type="caution">
    <text evidence="1">The sequence shown here is derived from an EMBL/GenBank/DDBJ whole genome shotgun (WGS) entry which is preliminary data.</text>
</comment>
<organism evidence="1 2">
    <name type="scientific">Allacma fusca</name>
    <dbReference type="NCBI Taxonomy" id="39272"/>
    <lineage>
        <taxon>Eukaryota</taxon>
        <taxon>Metazoa</taxon>
        <taxon>Ecdysozoa</taxon>
        <taxon>Arthropoda</taxon>
        <taxon>Hexapoda</taxon>
        <taxon>Collembola</taxon>
        <taxon>Symphypleona</taxon>
        <taxon>Sminthuridae</taxon>
        <taxon>Allacma</taxon>
    </lineage>
</organism>
<feature type="non-terminal residue" evidence="1">
    <location>
        <position position="1"/>
    </location>
</feature>
<accession>A0A8J2K548</accession>
<dbReference type="InterPro" id="IPR008042">
    <property type="entry name" value="Retrotrans_Pao"/>
</dbReference>
<dbReference type="Pfam" id="PF05380">
    <property type="entry name" value="Peptidase_A17"/>
    <property type="match status" value="1"/>
</dbReference>
<dbReference type="OrthoDB" id="8958038at2759"/>
<dbReference type="AlphaFoldDB" id="A0A8J2K548"/>
<sequence>RLEMEELALEDSDFEREDGHNSVVILPENPTSNDARPKVKAWLEDQQTAGLVNQTREDNMNFHEQLVMTNKRVVAHFLVKAKILFQRIWLSKIGWDDSLTTEQNDIWSKWLEELKKIVHVRIPRCYSQSLKTADFCELHTFVDASQEAIAAVSFLRVKTGDAVELAFVLGRTRVAPTKPMSVPRLELQAAVMGTRMSATISAELNLNISRFYFWSDSRTVLCWIRSEKRNFKQFVGHRIGEILESTQVNEWHWVPTLDNPADDGTRSSSATDFSINCRWHRGPDFLKYEKSGWPKEPSMKNVVLPAEEMKKELVCLVNVIPVFEFPNINRFSSWLKTIRTTAWCCRFLKNWVSTQRGLPCLTGELMTMELEYAETIWWKEVQRSCFSNELLALKRKMQVDSTSRLRTLTPFLDNVEVMRVRGRTETASNLDDDTKYPIILDPAHGFTKLLLQHYHEQGGHH</sequence>
<dbReference type="Proteomes" id="UP000708208">
    <property type="component" value="Unassembled WGS sequence"/>
</dbReference>